<dbReference type="PROSITE" id="PS50112">
    <property type="entry name" value="PAS"/>
    <property type="match status" value="1"/>
</dbReference>
<dbReference type="SUPFAM" id="SSF55785">
    <property type="entry name" value="PYP-like sensor domain (PAS domain)"/>
    <property type="match status" value="1"/>
</dbReference>
<dbReference type="Gene3D" id="1.10.287.130">
    <property type="match status" value="1"/>
</dbReference>
<dbReference type="InterPro" id="IPR001638">
    <property type="entry name" value="Solute-binding_3/MltF_N"/>
</dbReference>
<feature type="domain" description="Response regulatory" evidence="3">
    <location>
        <begin position="904"/>
        <end position="1025"/>
    </location>
</feature>
<reference evidence="5" key="1">
    <citation type="submission" date="2018-06" db="EMBL/GenBank/DDBJ databases">
        <authorList>
            <person name="Zhirakovskaya E."/>
        </authorList>
    </citation>
    <scope>NUCLEOTIDE SEQUENCE</scope>
</reference>
<organism evidence="5">
    <name type="scientific">hydrothermal vent metagenome</name>
    <dbReference type="NCBI Taxonomy" id="652676"/>
    <lineage>
        <taxon>unclassified sequences</taxon>
        <taxon>metagenomes</taxon>
        <taxon>ecological metagenomes</taxon>
    </lineage>
</organism>
<dbReference type="SUPFAM" id="SSF47384">
    <property type="entry name" value="Homodimeric domain of signal transducing histidine kinase"/>
    <property type="match status" value="1"/>
</dbReference>
<dbReference type="InterPro" id="IPR011006">
    <property type="entry name" value="CheY-like_superfamily"/>
</dbReference>
<dbReference type="PANTHER" id="PTHR38834">
    <property type="entry name" value="PERIPLASMIC SUBSTRATE BINDING PROTEIN FAMILY 3"/>
    <property type="match status" value="1"/>
</dbReference>
<gene>
    <name evidence="5" type="ORF">MNBD_NITROSPINAE03-696</name>
</gene>
<evidence type="ECO:0000259" key="2">
    <source>
        <dbReference type="PROSITE" id="PS50109"/>
    </source>
</evidence>
<dbReference type="Gene3D" id="3.40.190.10">
    <property type="entry name" value="Periplasmic binding protein-like II"/>
    <property type="match status" value="4"/>
</dbReference>
<evidence type="ECO:0000259" key="3">
    <source>
        <dbReference type="PROSITE" id="PS50110"/>
    </source>
</evidence>
<evidence type="ECO:0000313" key="5">
    <source>
        <dbReference type="EMBL" id="VAX18138.1"/>
    </source>
</evidence>
<dbReference type="SUPFAM" id="SSF52172">
    <property type="entry name" value="CheY-like"/>
    <property type="match status" value="1"/>
</dbReference>
<dbReference type="Pfam" id="PF00512">
    <property type="entry name" value="HisKA"/>
    <property type="match status" value="1"/>
</dbReference>
<dbReference type="CDD" id="cd00075">
    <property type="entry name" value="HATPase"/>
    <property type="match status" value="1"/>
</dbReference>
<protein>
    <submittedName>
        <fullName evidence="5">ABC-type amino acid transport/signal transduction system, periplasmic component/domain</fullName>
    </submittedName>
</protein>
<dbReference type="PRINTS" id="PR00344">
    <property type="entry name" value="BCTRLSENSOR"/>
</dbReference>
<dbReference type="InterPro" id="IPR000014">
    <property type="entry name" value="PAS"/>
</dbReference>
<dbReference type="CDD" id="cd00130">
    <property type="entry name" value="PAS"/>
    <property type="match status" value="1"/>
</dbReference>
<dbReference type="Gene3D" id="3.30.450.20">
    <property type="entry name" value="PAS domain"/>
    <property type="match status" value="1"/>
</dbReference>
<dbReference type="CDD" id="cd00082">
    <property type="entry name" value="HisKA"/>
    <property type="match status" value="1"/>
</dbReference>
<keyword evidence="1" id="KW-0597">Phosphoprotein</keyword>
<dbReference type="InterPro" id="IPR036097">
    <property type="entry name" value="HisK_dim/P_sf"/>
</dbReference>
<accession>A0A3B1C2T5</accession>
<dbReference type="InterPro" id="IPR001789">
    <property type="entry name" value="Sig_transdc_resp-reg_receiver"/>
</dbReference>
<dbReference type="InterPro" id="IPR003661">
    <property type="entry name" value="HisK_dim/P_dom"/>
</dbReference>
<feature type="domain" description="Histidine kinase" evidence="2">
    <location>
        <begin position="684"/>
        <end position="902"/>
    </location>
</feature>
<proteinExistence type="predicted"/>
<dbReference type="AlphaFoldDB" id="A0A3B1C2T5"/>
<dbReference type="SMART" id="SM00387">
    <property type="entry name" value="HATPase_c"/>
    <property type="match status" value="1"/>
</dbReference>
<dbReference type="InterPro" id="IPR004358">
    <property type="entry name" value="Sig_transdc_His_kin-like_C"/>
</dbReference>
<dbReference type="PROSITE" id="PS50110">
    <property type="entry name" value="RESPONSE_REGULATORY"/>
    <property type="match status" value="1"/>
</dbReference>
<evidence type="ECO:0000259" key="4">
    <source>
        <dbReference type="PROSITE" id="PS50112"/>
    </source>
</evidence>
<dbReference type="SMART" id="SM00448">
    <property type="entry name" value="REC"/>
    <property type="match status" value="1"/>
</dbReference>
<dbReference type="GO" id="GO:0000155">
    <property type="term" value="F:phosphorelay sensor kinase activity"/>
    <property type="evidence" value="ECO:0007669"/>
    <property type="project" value="InterPro"/>
</dbReference>
<dbReference type="NCBIfam" id="TIGR00229">
    <property type="entry name" value="sensory_box"/>
    <property type="match status" value="1"/>
</dbReference>
<dbReference type="SMART" id="SM00062">
    <property type="entry name" value="PBPb"/>
    <property type="match status" value="2"/>
</dbReference>
<feature type="domain" description="PAS" evidence="4">
    <location>
        <begin position="544"/>
        <end position="586"/>
    </location>
</feature>
<dbReference type="SUPFAM" id="SSF55874">
    <property type="entry name" value="ATPase domain of HSP90 chaperone/DNA topoisomerase II/histidine kinase"/>
    <property type="match status" value="1"/>
</dbReference>
<dbReference type="SUPFAM" id="SSF53850">
    <property type="entry name" value="Periplasmic binding protein-like II"/>
    <property type="match status" value="2"/>
</dbReference>
<dbReference type="Pfam" id="PF00497">
    <property type="entry name" value="SBP_bac_3"/>
    <property type="match status" value="2"/>
</dbReference>
<dbReference type="PROSITE" id="PS50109">
    <property type="entry name" value="HIS_KIN"/>
    <property type="match status" value="1"/>
</dbReference>
<dbReference type="PANTHER" id="PTHR38834:SF3">
    <property type="entry name" value="SOLUTE-BINDING PROTEIN FAMILY 3_N-TERMINAL DOMAIN-CONTAINING PROTEIN"/>
    <property type="match status" value="1"/>
</dbReference>
<sequence length="1026" mass="115574">MHRKPGAILFLFAVLFGWAPAIAPNTCFAQTFRVLTEEFPPYNYTQDGQITGISTEIVREIFKRLDHPDNIELSSWTRSYNLALKEDNIILYSTTRTPNREKLFKWVGPLVPNNTVFFAKKGSGVSIKSLDDARKAGAIGVYIDDFGESLLKEKGFTNLHSVADNRENVRKLADGKIDLWIINELTGNHMAREAGLKEKIEKVYDVQKDFMYMALSKATPGPVVKKWQDTLDEIKSDGTYAQIFSKWIMFSVTEDLKPAKLSELTGEERNWLENHPILMAAPDPDWPPIESFDKNGEYIGITADFIFLLEKKLGVKIRVVKAKSWEEVISKAKSREVDFITAAAKTPNREKYLLFTEPYLNLPAVIIVNDEVKGRLTMEDLKGRKVSVVSGFAVSEYMERKYPEIALEPVSNIQTALREVSFGKTFAIVANLATASYYIEKDTIQNLRIAGKSDFRYNISIASRSDWPILNRILNKGLTSVTERERQEIMRKWVSLKKEPWRPSKELLIAIATTFVVFFVAGIIVWNRQLSYQVELRTGELAASEKKFRNLYRTAMVGLYRTSLDGTKTLAANPALARLLGYDSVESLLENFVSKDIYVEPGKREELVARLEKDGVVESFEFLARRVDGTEKNVIMSATLYRDEGYLEGAVVDITERKKAEHEVIKEKERAEQATKLKDQFVSLVSHDLRGPIGNIKLMLELVASAEEFNIEKEEKSRLTKEVIEVADGLLAMIEELLDIGRLQSGKMELSKNFFNAYELISRHLMSFSALYEQKGIALTNELPENIRLYGDEVLLGEVIKNLVSNSVKFCSKGDWIKVYSLGGNNGAIVVEDSGKGIDDSITNDLFKHEVRTTTVGTAGETGTGLGLPYCYDIIRTHGGVLDVKSVKGEGSAFFIRLPVVKPIVLLVDGDRLFRDAFKKFCLELDLQFIEADDGQSALRILGESGGNGLVPHLIVTDINMPGMDGFDFLRKVKEDTITSSIPVIVATSNKDMEVREKVFMTGGDDFVTKPLDKKDLIPRIKRFIL</sequence>
<dbReference type="InterPro" id="IPR036890">
    <property type="entry name" value="HATPase_C_sf"/>
</dbReference>
<dbReference type="InterPro" id="IPR003594">
    <property type="entry name" value="HATPase_dom"/>
</dbReference>
<evidence type="ECO:0000256" key="1">
    <source>
        <dbReference type="ARBA" id="ARBA00022553"/>
    </source>
</evidence>
<dbReference type="Gene3D" id="3.30.565.10">
    <property type="entry name" value="Histidine kinase-like ATPase, C-terminal domain"/>
    <property type="match status" value="1"/>
</dbReference>
<dbReference type="CDD" id="cd01007">
    <property type="entry name" value="PBP2_BvgS_HisK_like"/>
    <property type="match status" value="1"/>
</dbReference>
<dbReference type="Gene3D" id="3.40.50.2300">
    <property type="match status" value="1"/>
</dbReference>
<dbReference type="SMART" id="SM00388">
    <property type="entry name" value="HisKA"/>
    <property type="match status" value="1"/>
</dbReference>
<dbReference type="Pfam" id="PF00072">
    <property type="entry name" value="Response_reg"/>
    <property type="match status" value="1"/>
</dbReference>
<dbReference type="InterPro" id="IPR035965">
    <property type="entry name" value="PAS-like_dom_sf"/>
</dbReference>
<dbReference type="Pfam" id="PF02518">
    <property type="entry name" value="HATPase_c"/>
    <property type="match status" value="1"/>
</dbReference>
<dbReference type="InterPro" id="IPR005467">
    <property type="entry name" value="His_kinase_dom"/>
</dbReference>
<name>A0A3B1C2T5_9ZZZZ</name>
<dbReference type="EMBL" id="UOGB01000101">
    <property type="protein sequence ID" value="VAX18138.1"/>
    <property type="molecule type" value="Genomic_DNA"/>
</dbReference>